<organism evidence="2 3">
    <name type="scientific">Metallumcola ferriviriculae</name>
    <dbReference type="NCBI Taxonomy" id="3039180"/>
    <lineage>
        <taxon>Bacteria</taxon>
        <taxon>Bacillati</taxon>
        <taxon>Bacillota</taxon>
        <taxon>Clostridia</taxon>
        <taxon>Neomoorellales</taxon>
        <taxon>Desulfitibacteraceae</taxon>
        <taxon>Metallumcola</taxon>
    </lineage>
</organism>
<dbReference type="Proteomes" id="UP001329915">
    <property type="component" value="Chromosome"/>
</dbReference>
<evidence type="ECO:0000313" key="3">
    <source>
        <dbReference type="Proteomes" id="UP001329915"/>
    </source>
</evidence>
<gene>
    <name evidence="2" type="ORF">MFMK1_000576</name>
</gene>
<feature type="region of interest" description="Disordered" evidence="1">
    <location>
        <begin position="27"/>
        <end position="51"/>
    </location>
</feature>
<sequence>MSERTILASFPSDTKAMEAEKELNDQGINTTQVDRVSKYPGKPNSHYNNPIAGEATSLAALTENSGGGLPGDVGPLLAVDNAASGNSTEAGLVGGKGFLLTVVVEEDKLEKARDIIQKHDGEA</sequence>
<protein>
    <recommendedName>
        <fullName evidence="4">General stress protein 17M-like domain-containing protein</fullName>
    </recommendedName>
</protein>
<name>A0AAU0UIB5_9FIRM</name>
<dbReference type="KEGG" id="dbc:MFMK1_000576"/>
<dbReference type="AlphaFoldDB" id="A0AAU0UIB5"/>
<dbReference type="EMBL" id="CP121694">
    <property type="protein sequence ID" value="WRO20786.1"/>
    <property type="molecule type" value="Genomic_DNA"/>
</dbReference>
<proteinExistence type="predicted"/>
<evidence type="ECO:0008006" key="4">
    <source>
        <dbReference type="Google" id="ProtNLM"/>
    </source>
</evidence>
<evidence type="ECO:0000313" key="2">
    <source>
        <dbReference type="EMBL" id="WRO20786.1"/>
    </source>
</evidence>
<keyword evidence="3" id="KW-1185">Reference proteome</keyword>
<accession>A0AAU0UIB5</accession>
<dbReference type="RefSeq" id="WP_366923665.1">
    <property type="nucleotide sequence ID" value="NZ_CP121694.1"/>
</dbReference>
<evidence type="ECO:0000256" key="1">
    <source>
        <dbReference type="SAM" id="MobiDB-lite"/>
    </source>
</evidence>
<reference evidence="2 3" key="1">
    <citation type="submission" date="2023-04" db="EMBL/GenBank/DDBJ databases">
        <authorList>
            <person name="Hsu D."/>
        </authorList>
    </citation>
    <scope>NUCLEOTIDE SEQUENCE [LARGE SCALE GENOMIC DNA]</scope>
    <source>
        <strain evidence="2 3">MK1</strain>
    </source>
</reference>